<reference evidence="1 2" key="1">
    <citation type="submission" date="2023-07" db="EMBL/GenBank/DDBJ databases">
        <title>Sorghum-associated microbial communities from plants grown in Nebraska, USA.</title>
        <authorList>
            <person name="Schachtman D."/>
        </authorList>
    </citation>
    <scope>NUCLEOTIDE SEQUENCE [LARGE SCALE GENOMIC DNA]</scope>
    <source>
        <strain evidence="1 2">BE248</strain>
    </source>
</reference>
<dbReference type="CDD" id="cd07812">
    <property type="entry name" value="SRPBCC"/>
    <property type="match status" value="1"/>
</dbReference>
<accession>A0ABU1UK39</accession>
<dbReference type="RefSeq" id="WP_309966070.1">
    <property type="nucleotide sequence ID" value="NZ_JAVDWH010000001.1"/>
</dbReference>
<dbReference type="Proteomes" id="UP001257739">
    <property type="component" value="Unassembled WGS sequence"/>
</dbReference>
<gene>
    <name evidence="1" type="ORF">J2X11_000387</name>
</gene>
<sequence length="158" mass="17673">MDDANAVRPLLEQSVEIAAEVGVVWDLVSDVRLMSEWSPQVTSTRLRDGFETCELGAQFTNRNKLGELEWTTHAEIVRFEVGREIAFRVEENWAVWSFALAPSAEGTVLTQRRVTPDGISDLSHELTDGFMGGQDEFTKTLLEGMRATLERIKVTAEG</sequence>
<dbReference type="Pfam" id="PF10604">
    <property type="entry name" value="Polyketide_cyc2"/>
    <property type="match status" value="1"/>
</dbReference>
<dbReference type="EMBL" id="JAVDWH010000001">
    <property type="protein sequence ID" value="MDR7085548.1"/>
    <property type="molecule type" value="Genomic_DNA"/>
</dbReference>
<keyword evidence="2" id="KW-1185">Reference proteome</keyword>
<dbReference type="Gene3D" id="3.30.530.20">
    <property type="match status" value="1"/>
</dbReference>
<evidence type="ECO:0000313" key="1">
    <source>
        <dbReference type="EMBL" id="MDR7085548.1"/>
    </source>
</evidence>
<dbReference type="InterPro" id="IPR023393">
    <property type="entry name" value="START-like_dom_sf"/>
</dbReference>
<dbReference type="InterPro" id="IPR019587">
    <property type="entry name" value="Polyketide_cyclase/dehydratase"/>
</dbReference>
<dbReference type="SUPFAM" id="SSF55961">
    <property type="entry name" value="Bet v1-like"/>
    <property type="match status" value="1"/>
</dbReference>
<organism evidence="1 2">
    <name type="scientific">Aeromicrobium panaciterrae</name>
    <dbReference type="NCBI Taxonomy" id="363861"/>
    <lineage>
        <taxon>Bacteria</taxon>
        <taxon>Bacillati</taxon>
        <taxon>Actinomycetota</taxon>
        <taxon>Actinomycetes</taxon>
        <taxon>Propionibacteriales</taxon>
        <taxon>Nocardioidaceae</taxon>
        <taxon>Aeromicrobium</taxon>
    </lineage>
</organism>
<comment type="caution">
    <text evidence="1">The sequence shown here is derived from an EMBL/GenBank/DDBJ whole genome shotgun (WGS) entry which is preliminary data.</text>
</comment>
<protein>
    <submittedName>
        <fullName evidence="1">Uncharacterized protein YndB with AHSA1/START domain</fullName>
    </submittedName>
</protein>
<proteinExistence type="predicted"/>
<evidence type="ECO:0000313" key="2">
    <source>
        <dbReference type="Proteomes" id="UP001257739"/>
    </source>
</evidence>
<name>A0ABU1UK39_9ACTN</name>